<evidence type="ECO:0000313" key="2">
    <source>
        <dbReference type="EMBL" id="KAK4319913.1"/>
    </source>
</evidence>
<reference evidence="2" key="1">
    <citation type="submission" date="2023-11" db="EMBL/GenBank/DDBJ databases">
        <title>Genome assemblies of two species of porcelain crab, Petrolisthes cinctipes and Petrolisthes manimaculis (Anomura: Porcellanidae).</title>
        <authorList>
            <person name="Angst P."/>
        </authorList>
    </citation>
    <scope>NUCLEOTIDE SEQUENCE</scope>
    <source>
        <strain evidence="2">PB745_02</strain>
        <tissue evidence="2">Gill</tissue>
    </source>
</reference>
<comment type="caution">
    <text evidence="2">The sequence shown here is derived from an EMBL/GenBank/DDBJ whole genome shotgun (WGS) entry which is preliminary data.</text>
</comment>
<protein>
    <submittedName>
        <fullName evidence="2">Uncharacterized protein</fullName>
    </submittedName>
</protein>
<gene>
    <name evidence="2" type="ORF">Pmani_009188</name>
</gene>
<dbReference type="Proteomes" id="UP001292094">
    <property type="component" value="Unassembled WGS sequence"/>
</dbReference>
<dbReference type="EMBL" id="JAWZYT010000710">
    <property type="protein sequence ID" value="KAK4319913.1"/>
    <property type="molecule type" value="Genomic_DNA"/>
</dbReference>
<feature type="region of interest" description="Disordered" evidence="1">
    <location>
        <begin position="121"/>
        <end position="154"/>
    </location>
</feature>
<accession>A0AAE1Q4T9</accession>
<dbReference type="AlphaFoldDB" id="A0AAE1Q4T9"/>
<evidence type="ECO:0000256" key="1">
    <source>
        <dbReference type="SAM" id="MobiDB-lite"/>
    </source>
</evidence>
<sequence>MVQFPGSWCVLKRERSCEKWNENGRNETTDQPTALSRKIRQLLLRPAPAFPPPFSLPSQYNREPKRTSGRGVFFVRISFPFARPLPQIPFHRTNVSGNGMVYLRDVYQKASGVLLSRGFKAGDFSGGTGRREKEEKRWREKKKRDEGKKKGRRS</sequence>
<organism evidence="2 3">
    <name type="scientific">Petrolisthes manimaculis</name>
    <dbReference type="NCBI Taxonomy" id="1843537"/>
    <lineage>
        <taxon>Eukaryota</taxon>
        <taxon>Metazoa</taxon>
        <taxon>Ecdysozoa</taxon>
        <taxon>Arthropoda</taxon>
        <taxon>Crustacea</taxon>
        <taxon>Multicrustacea</taxon>
        <taxon>Malacostraca</taxon>
        <taxon>Eumalacostraca</taxon>
        <taxon>Eucarida</taxon>
        <taxon>Decapoda</taxon>
        <taxon>Pleocyemata</taxon>
        <taxon>Anomura</taxon>
        <taxon>Galatheoidea</taxon>
        <taxon>Porcellanidae</taxon>
        <taxon>Petrolisthes</taxon>
    </lineage>
</organism>
<name>A0AAE1Q4T9_9EUCA</name>
<keyword evidence="3" id="KW-1185">Reference proteome</keyword>
<proteinExistence type="predicted"/>
<evidence type="ECO:0000313" key="3">
    <source>
        <dbReference type="Proteomes" id="UP001292094"/>
    </source>
</evidence>
<feature type="compositionally biased region" description="Basic and acidic residues" evidence="1">
    <location>
        <begin position="129"/>
        <end position="148"/>
    </location>
</feature>